<feature type="transmembrane region" description="Helical" evidence="6">
    <location>
        <begin position="106"/>
        <end position="126"/>
    </location>
</feature>
<evidence type="ECO:0000256" key="6">
    <source>
        <dbReference type="SAM" id="Phobius"/>
    </source>
</evidence>
<comment type="subcellular location">
    <subcellularLocation>
        <location evidence="1">Membrane</location>
        <topology evidence="1">Multi-pass membrane protein</topology>
    </subcellularLocation>
</comment>
<feature type="transmembrane region" description="Helical" evidence="6">
    <location>
        <begin position="177"/>
        <end position="193"/>
    </location>
</feature>
<dbReference type="SUPFAM" id="SSF53448">
    <property type="entry name" value="Nucleotide-diphospho-sugar transferases"/>
    <property type="match status" value="1"/>
</dbReference>
<feature type="transmembrane region" description="Helical" evidence="6">
    <location>
        <begin position="198"/>
        <end position="214"/>
    </location>
</feature>
<feature type="domain" description="Glycosyltransferase 2-like" evidence="7">
    <location>
        <begin position="453"/>
        <end position="613"/>
    </location>
</feature>
<dbReference type="GO" id="GO:0016740">
    <property type="term" value="F:transferase activity"/>
    <property type="evidence" value="ECO:0007669"/>
    <property type="project" value="UniProtKB-KW"/>
</dbReference>
<gene>
    <name evidence="9" type="ORF">EDF87_104249</name>
</gene>
<accession>A0A4R7VJH7</accession>
<keyword evidence="2" id="KW-0997">Cell inner membrane</keyword>
<dbReference type="Gene3D" id="3.90.550.10">
    <property type="entry name" value="Spore Coat Polysaccharide Biosynthesis Protein SpsA, Chain A"/>
    <property type="match status" value="1"/>
</dbReference>
<comment type="caution">
    <text evidence="9">The sequence shown here is derived from an EMBL/GenBank/DDBJ whole genome shotgun (WGS) entry which is preliminary data.</text>
</comment>
<sequence length="757" mass="84996">MSTLAIRYSTLRDGFTLFGILFYIQVITFVLGLGGAASFGDINKDLEGNVANQICGLITLLVPLFFFIRNKVFLSKTFYRSNFFMLLFLLCVIASIGWSHDPMLSFKRFIAMLSMVFFAGFIAYNYSLEKITFMLGCAIGMAALIGLILAVVMPDVAFLSGGIRDGAFKGIFAEKNAGARLNAIAILLLLPMIRRRNHWALFCAFFSLVAILLAQSATGVALIVSGTISYWYFLTLIRLRVNHSPLMFLGCTLLYLLVCLFLYSNFAVLLEMAGRDPSLTDRTLIWELLGPFIDGQFLKGYGFGAFWSSPDADGFITRWGYIGNAHSGYVETLLNGGVIQLTALALMFGEALLKQYRAVTANQTAQFRASALVIIGLFAVTNYVAYVIPNYRSAEFLVFCTLALSFRHHLAVYPATSASACVWQSTAARFSQRVTQGEPPVPNQAPPSVDSVCVVIPMYNGADSIEQTLASLVGQTRLPDHVIVIDDGSTDDGPQRVRNFVAPFRLTLLQQTNEGQASARNHGIRHSQETFVAMLDADDQWHPQKLELQLALYEELSRQGRPVGLIDCYAQVNYSDGRRQLDNRRKSGRHFYDFIHANVVNGVSTALVRREVIMQLGGFDASLRYSEDRYMWTRIAEHWEVHTVPQVLLERTVNGGNMTAQPKKYYQNKIHFIEVYLARYSEMLSQQQRIDFVLGNHTDFLEAFSRRGEHDQVLGVYRRMLECSWQALIFANGKPTLRYLYARARTWRKATASTPAH</sequence>
<evidence type="ECO:0000256" key="3">
    <source>
        <dbReference type="ARBA" id="ARBA00022692"/>
    </source>
</evidence>
<dbReference type="Pfam" id="PF04932">
    <property type="entry name" value="Wzy_C"/>
    <property type="match status" value="1"/>
</dbReference>
<feature type="transmembrane region" description="Helical" evidence="6">
    <location>
        <begin position="365"/>
        <end position="388"/>
    </location>
</feature>
<dbReference type="InterPro" id="IPR029044">
    <property type="entry name" value="Nucleotide-diphossugar_trans"/>
</dbReference>
<keyword evidence="3 6" id="KW-0812">Transmembrane</keyword>
<protein>
    <submittedName>
        <fullName evidence="9">Glycosyltransferase involved in cell wall biosynthesis</fullName>
    </submittedName>
</protein>
<keyword evidence="4 6" id="KW-1133">Transmembrane helix</keyword>
<dbReference type="Proteomes" id="UP000295804">
    <property type="component" value="Unassembled WGS sequence"/>
</dbReference>
<evidence type="ECO:0000256" key="2">
    <source>
        <dbReference type="ARBA" id="ARBA00022519"/>
    </source>
</evidence>
<evidence type="ECO:0000313" key="9">
    <source>
        <dbReference type="EMBL" id="TDV49603.1"/>
    </source>
</evidence>
<evidence type="ECO:0000256" key="4">
    <source>
        <dbReference type="ARBA" id="ARBA00022989"/>
    </source>
</evidence>
<evidence type="ECO:0000259" key="8">
    <source>
        <dbReference type="Pfam" id="PF04932"/>
    </source>
</evidence>
<evidence type="ECO:0000313" key="10">
    <source>
        <dbReference type="Proteomes" id="UP000295804"/>
    </source>
</evidence>
<feature type="domain" description="O-antigen ligase-related" evidence="8">
    <location>
        <begin position="203"/>
        <end position="339"/>
    </location>
</feature>
<dbReference type="EMBL" id="SOCQ01000004">
    <property type="protein sequence ID" value="TDV49603.1"/>
    <property type="molecule type" value="Genomic_DNA"/>
</dbReference>
<evidence type="ECO:0000259" key="7">
    <source>
        <dbReference type="Pfam" id="PF00535"/>
    </source>
</evidence>
<dbReference type="CDD" id="cd00761">
    <property type="entry name" value="Glyco_tranf_GTA_type"/>
    <property type="match status" value="1"/>
</dbReference>
<organism evidence="9 10">
    <name type="scientific">Pseudomonas helmanticensis</name>
    <dbReference type="NCBI Taxonomy" id="1471381"/>
    <lineage>
        <taxon>Bacteria</taxon>
        <taxon>Pseudomonadati</taxon>
        <taxon>Pseudomonadota</taxon>
        <taxon>Gammaproteobacteria</taxon>
        <taxon>Pseudomonadales</taxon>
        <taxon>Pseudomonadaceae</taxon>
        <taxon>Pseudomonas</taxon>
    </lineage>
</organism>
<reference evidence="9 10" key="1">
    <citation type="submission" date="2019-03" db="EMBL/GenBank/DDBJ databases">
        <title>Genomic analyses of the natural microbiome of Caenorhabditis elegans.</title>
        <authorList>
            <person name="Samuel B."/>
        </authorList>
    </citation>
    <scope>NUCLEOTIDE SEQUENCE [LARGE SCALE GENOMIC DNA]</scope>
    <source>
        <strain evidence="9 10">BIGb0525</strain>
    </source>
</reference>
<proteinExistence type="predicted"/>
<keyword evidence="5 6" id="KW-0472">Membrane</keyword>
<evidence type="ECO:0000256" key="5">
    <source>
        <dbReference type="ARBA" id="ARBA00023136"/>
    </source>
</evidence>
<dbReference type="GO" id="GO:0016020">
    <property type="term" value="C:membrane"/>
    <property type="evidence" value="ECO:0007669"/>
    <property type="project" value="UniProtKB-SubCell"/>
</dbReference>
<dbReference type="InterPro" id="IPR007016">
    <property type="entry name" value="O-antigen_ligase-rel_domated"/>
</dbReference>
<dbReference type="Pfam" id="PF00535">
    <property type="entry name" value="Glycos_transf_2"/>
    <property type="match status" value="1"/>
</dbReference>
<dbReference type="PANTHER" id="PTHR43685:SF2">
    <property type="entry name" value="GLYCOSYLTRANSFERASE 2-LIKE DOMAIN-CONTAINING PROTEIN"/>
    <property type="match status" value="1"/>
</dbReference>
<dbReference type="InterPro" id="IPR001173">
    <property type="entry name" value="Glyco_trans_2-like"/>
</dbReference>
<dbReference type="AlphaFoldDB" id="A0A4R7VJH7"/>
<dbReference type="InterPro" id="IPR050834">
    <property type="entry name" value="Glycosyltransf_2"/>
</dbReference>
<feature type="transmembrane region" description="Helical" evidence="6">
    <location>
        <begin position="81"/>
        <end position="100"/>
    </location>
</feature>
<name>A0A4R7VJH7_9PSED</name>
<evidence type="ECO:0000256" key="1">
    <source>
        <dbReference type="ARBA" id="ARBA00004141"/>
    </source>
</evidence>
<feature type="transmembrane region" description="Helical" evidence="6">
    <location>
        <begin position="133"/>
        <end position="157"/>
    </location>
</feature>
<dbReference type="PANTHER" id="PTHR43685">
    <property type="entry name" value="GLYCOSYLTRANSFERASE"/>
    <property type="match status" value="1"/>
</dbReference>
<feature type="transmembrane region" description="Helical" evidence="6">
    <location>
        <begin position="50"/>
        <end position="69"/>
    </location>
</feature>
<keyword evidence="9" id="KW-0808">Transferase</keyword>
<feature type="transmembrane region" description="Helical" evidence="6">
    <location>
        <begin position="246"/>
        <end position="270"/>
    </location>
</feature>
<dbReference type="RefSeq" id="WP_244294884.1">
    <property type="nucleotide sequence ID" value="NZ_SOCQ01000004.1"/>
</dbReference>
<keyword evidence="2" id="KW-1003">Cell membrane</keyword>
<feature type="transmembrane region" description="Helical" evidence="6">
    <location>
        <begin position="15"/>
        <end position="38"/>
    </location>
</feature>